<name>A0A7C3VTG5_9CYAN</name>
<evidence type="ECO:0000313" key="2">
    <source>
        <dbReference type="EMBL" id="HGG02216.1"/>
    </source>
</evidence>
<dbReference type="PANTHER" id="PTHR47152:SF1">
    <property type="entry name" value="SLL1186 PROTEIN"/>
    <property type="match status" value="1"/>
</dbReference>
<evidence type="ECO:0000259" key="1">
    <source>
        <dbReference type="Pfam" id="PF05685"/>
    </source>
</evidence>
<accession>A0A7C3VTG5</accession>
<dbReference type="InterPro" id="IPR008538">
    <property type="entry name" value="Uma2"/>
</dbReference>
<feature type="domain" description="Putative restriction endonuclease" evidence="1">
    <location>
        <begin position="26"/>
        <end position="178"/>
    </location>
</feature>
<gene>
    <name evidence="2" type="ORF">ENR15_16620</name>
</gene>
<dbReference type="AlphaFoldDB" id="A0A7C3VTG5"/>
<proteinExistence type="predicted"/>
<protein>
    <submittedName>
        <fullName evidence="2">Uma2 family endonuclease</fullName>
    </submittedName>
</protein>
<dbReference type="PANTHER" id="PTHR47152">
    <property type="entry name" value="SLR2084 PROTEIN-RELATED"/>
    <property type="match status" value="1"/>
</dbReference>
<keyword evidence="2" id="KW-0255">Endonuclease</keyword>
<reference evidence="2" key="1">
    <citation type="journal article" date="2020" name="mSystems">
        <title>Genome- and Community-Level Interaction Insights into Carbon Utilization and Element Cycling Functions of Hydrothermarchaeota in Hydrothermal Sediment.</title>
        <authorList>
            <person name="Zhou Z."/>
            <person name="Liu Y."/>
            <person name="Xu W."/>
            <person name="Pan J."/>
            <person name="Luo Z.H."/>
            <person name="Li M."/>
        </authorList>
    </citation>
    <scope>NUCLEOTIDE SEQUENCE [LARGE SCALE GENOMIC DNA]</scope>
    <source>
        <strain evidence="2">SpSt-374</strain>
    </source>
</reference>
<dbReference type="Gene3D" id="3.90.1570.10">
    <property type="entry name" value="tt1808, chain A"/>
    <property type="match status" value="1"/>
</dbReference>
<dbReference type="InterPro" id="IPR011335">
    <property type="entry name" value="Restrct_endonuc-II-like"/>
</dbReference>
<organism evidence="2">
    <name type="scientific">Planktothricoides sp. SpSt-374</name>
    <dbReference type="NCBI Taxonomy" id="2282167"/>
    <lineage>
        <taxon>Bacteria</taxon>
        <taxon>Bacillati</taxon>
        <taxon>Cyanobacteriota</taxon>
        <taxon>Cyanophyceae</taxon>
        <taxon>Oscillatoriophycideae</taxon>
        <taxon>Oscillatoriales</taxon>
        <taxon>Oscillatoriaceae</taxon>
        <taxon>Planktothricoides</taxon>
    </lineage>
</organism>
<dbReference type="GO" id="GO:0004519">
    <property type="term" value="F:endonuclease activity"/>
    <property type="evidence" value="ECO:0007669"/>
    <property type="project" value="UniProtKB-KW"/>
</dbReference>
<dbReference type="CDD" id="cd06260">
    <property type="entry name" value="DUF820-like"/>
    <property type="match status" value="1"/>
</dbReference>
<dbReference type="EMBL" id="DSPX01000168">
    <property type="protein sequence ID" value="HGG02216.1"/>
    <property type="molecule type" value="Genomic_DNA"/>
</dbReference>
<dbReference type="SUPFAM" id="SSF52980">
    <property type="entry name" value="Restriction endonuclease-like"/>
    <property type="match status" value="1"/>
</dbReference>
<keyword evidence="2" id="KW-0540">Nuclease</keyword>
<keyword evidence="2" id="KW-0378">Hydrolase</keyword>
<sequence length="216" mass="24522">MVFTLQLRQIEVQPGQHLTLREITWDNFEAILRDMGEHRATRVAYYQGCLEIKMPLPEHEKAKILIGEFVKILLDELGLDWEPYGSTTFKRPEMAAGIEPDDCFYIQNAARMVGKQRVDLATDPPPDLAIEVDVTSTTQIDAYAALGVPELWRYSNGQLQIFVLQSGAYLPVETSPTFPNLPVIERILQFLKIGETTGATAARRGFRQWLHSYVRG</sequence>
<comment type="caution">
    <text evidence="2">The sequence shown here is derived from an EMBL/GenBank/DDBJ whole genome shotgun (WGS) entry which is preliminary data.</text>
</comment>
<dbReference type="InterPro" id="IPR012296">
    <property type="entry name" value="Nuclease_put_TT1808"/>
</dbReference>
<dbReference type="Pfam" id="PF05685">
    <property type="entry name" value="Uma2"/>
    <property type="match status" value="1"/>
</dbReference>